<dbReference type="InterPro" id="IPR050811">
    <property type="entry name" value="Phosphate_ABC_transporter"/>
</dbReference>
<dbReference type="PROSITE" id="PS51257">
    <property type="entry name" value="PROKAR_LIPOPROTEIN"/>
    <property type="match status" value="1"/>
</dbReference>
<reference evidence="13" key="2">
    <citation type="journal article" date="2020" name="Cell Host Microbe">
        <title>Functional and Genomic Variation between Human-Derived Isolates of Lachnospiraceae Reveals Inter- and Intra-Species Diversity.</title>
        <authorList>
            <person name="Sorbara M.T."/>
            <person name="Littmann E.R."/>
            <person name="Fontana E."/>
            <person name="Moody T.U."/>
            <person name="Kohout C.E."/>
            <person name="Gjonbalaj M."/>
            <person name="Eaton V."/>
            <person name="Seok R."/>
            <person name="Leiner I.M."/>
            <person name="Pamer E.G."/>
        </authorList>
    </citation>
    <scope>NUCLEOTIDE SEQUENCE</scope>
    <source>
        <strain evidence="13">MSK.15.32</strain>
    </source>
</reference>
<keyword evidence="6 10" id="KW-0732">Signal</keyword>
<dbReference type="EMBL" id="QRWQ01000001">
    <property type="protein sequence ID" value="RGT41816.1"/>
    <property type="molecule type" value="Genomic_DNA"/>
</dbReference>
<comment type="subunit">
    <text evidence="4">The complex is composed of two ATP-binding proteins (PstB), two transmembrane proteins (PstC and PstA) and a solute-binding protein (PstS).</text>
</comment>
<evidence type="ECO:0000256" key="1">
    <source>
        <dbReference type="ARBA" id="ARBA00002841"/>
    </source>
</evidence>
<feature type="chain" id="PRO_5041810594" evidence="10">
    <location>
        <begin position="21"/>
        <end position="306"/>
    </location>
</feature>
<protein>
    <submittedName>
        <fullName evidence="14">Phosphate ABC transporter substrate-binding protein</fullName>
    </submittedName>
    <submittedName>
        <fullName evidence="12">Substrate-binding domain-containing protein</fullName>
    </submittedName>
</protein>
<proteinExistence type="inferred from homology"/>
<reference evidence="13" key="3">
    <citation type="submission" date="2020-02" db="EMBL/GenBank/DDBJ databases">
        <authorList>
            <person name="Littmann E."/>
            <person name="Sorbara M."/>
        </authorList>
    </citation>
    <scope>NUCLEOTIDE SEQUENCE</scope>
    <source>
        <strain evidence="13">MSK.15.32</strain>
    </source>
</reference>
<keyword evidence="7" id="KW-0564">Palmitate</keyword>
<dbReference type="RefSeq" id="WP_118046408.1">
    <property type="nucleotide sequence ID" value="NZ_AP031446.1"/>
</dbReference>
<evidence type="ECO:0000313" key="12">
    <source>
        <dbReference type="EMBL" id="MCB5494249.1"/>
    </source>
</evidence>
<dbReference type="GO" id="GO:0005886">
    <property type="term" value="C:plasma membrane"/>
    <property type="evidence" value="ECO:0007669"/>
    <property type="project" value="UniProtKB-SubCell"/>
</dbReference>
<dbReference type="EMBL" id="JAJBNC010000016">
    <property type="protein sequence ID" value="MCB5494249.1"/>
    <property type="molecule type" value="Genomic_DNA"/>
</dbReference>
<keyword evidence="8" id="KW-0449">Lipoprotein</keyword>
<feature type="compositionally biased region" description="Polar residues" evidence="9">
    <location>
        <begin position="37"/>
        <end position="46"/>
    </location>
</feature>
<dbReference type="EMBL" id="JAAIRV010000015">
    <property type="protein sequence ID" value="NSI58557.1"/>
    <property type="molecule type" value="Genomic_DNA"/>
</dbReference>
<dbReference type="Proteomes" id="UP000283834">
    <property type="component" value="Unassembled WGS sequence"/>
</dbReference>
<accession>A0A3E4V719</accession>
<comment type="caution">
    <text evidence="14">The sequence shown here is derived from an EMBL/GenBank/DDBJ whole genome shotgun (WGS) entry which is preliminary data.</text>
</comment>
<reference evidence="12" key="4">
    <citation type="submission" date="2021-10" db="EMBL/GenBank/DDBJ databases">
        <title>Collection of gut derived symbiotic bacterial strains cultured from healthy donors.</title>
        <authorList>
            <person name="Lin H."/>
            <person name="Littmann E."/>
            <person name="Claire K."/>
            <person name="Pamer E."/>
        </authorList>
    </citation>
    <scope>NUCLEOTIDE SEQUENCE</scope>
    <source>
        <strain evidence="12">MSK.23.4</strain>
    </source>
</reference>
<dbReference type="Pfam" id="PF12849">
    <property type="entry name" value="PBP_like_2"/>
    <property type="match status" value="2"/>
</dbReference>
<feature type="domain" description="PBP" evidence="11">
    <location>
        <begin position="43"/>
        <end position="169"/>
    </location>
</feature>
<evidence type="ECO:0000256" key="2">
    <source>
        <dbReference type="ARBA" id="ARBA00004193"/>
    </source>
</evidence>
<keyword evidence="5" id="KW-0813">Transport</keyword>
<dbReference type="SUPFAM" id="SSF53850">
    <property type="entry name" value="Periplasmic binding protein-like II"/>
    <property type="match status" value="2"/>
</dbReference>
<evidence type="ECO:0000313" key="14">
    <source>
        <dbReference type="EMBL" id="RGM23083.1"/>
    </source>
</evidence>
<evidence type="ECO:0000313" key="15">
    <source>
        <dbReference type="EMBL" id="RGT41816.1"/>
    </source>
</evidence>
<evidence type="ECO:0000256" key="7">
    <source>
        <dbReference type="ARBA" id="ARBA00023139"/>
    </source>
</evidence>
<keyword evidence="5" id="KW-0592">Phosphate transport</keyword>
<dbReference type="Proteomes" id="UP001296580">
    <property type="component" value="Unassembled WGS sequence"/>
</dbReference>
<evidence type="ECO:0000313" key="18">
    <source>
        <dbReference type="Proteomes" id="UP000283834"/>
    </source>
</evidence>
<dbReference type="PANTHER" id="PTHR30570">
    <property type="entry name" value="PERIPLASMIC PHOSPHATE BINDING COMPONENT OF PHOSPHATE ABC TRANSPORTER"/>
    <property type="match status" value="1"/>
</dbReference>
<evidence type="ECO:0000259" key="11">
    <source>
        <dbReference type="Pfam" id="PF12849"/>
    </source>
</evidence>
<dbReference type="InterPro" id="IPR024370">
    <property type="entry name" value="PBP_domain"/>
</dbReference>
<evidence type="ECO:0000256" key="8">
    <source>
        <dbReference type="ARBA" id="ARBA00023288"/>
    </source>
</evidence>
<gene>
    <name evidence="16" type="ORF">DW142_10500</name>
    <name evidence="15" type="ORF">DWX36_00900</name>
    <name evidence="14" type="ORF">DXC31_08175</name>
    <name evidence="13" type="ORF">G4993_09095</name>
    <name evidence="12" type="ORF">LIQ10_10945</name>
</gene>
<comment type="subcellular location">
    <subcellularLocation>
        <location evidence="2">Cell membrane</location>
        <topology evidence="2">Lipid-anchor</topology>
    </subcellularLocation>
</comment>
<evidence type="ECO:0000256" key="9">
    <source>
        <dbReference type="SAM" id="MobiDB-lite"/>
    </source>
</evidence>
<evidence type="ECO:0000313" key="17">
    <source>
        <dbReference type="Proteomes" id="UP000260808"/>
    </source>
</evidence>
<feature type="signal peptide" evidence="10">
    <location>
        <begin position="1"/>
        <end position="20"/>
    </location>
</feature>
<dbReference type="AlphaFoldDB" id="A0A3E4V719"/>
<dbReference type="EMBL" id="QRLN01000014">
    <property type="protein sequence ID" value="RHJ10692.1"/>
    <property type="molecule type" value="Genomic_DNA"/>
</dbReference>
<organism evidence="14 17">
    <name type="scientific">Mediterraneibacter gnavus</name>
    <name type="common">Ruminococcus gnavus</name>
    <dbReference type="NCBI Taxonomy" id="33038"/>
    <lineage>
        <taxon>Bacteria</taxon>
        <taxon>Bacillati</taxon>
        <taxon>Bacillota</taxon>
        <taxon>Clostridia</taxon>
        <taxon>Lachnospirales</taxon>
        <taxon>Lachnospiraceae</taxon>
        <taxon>Mediterraneibacter</taxon>
    </lineage>
</organism>
<evidence type="ECO:0000313" key="19">
    <source>
        <dbReference type="Proteomes" id="UP000283992"/>
    </source>
</evidence>
<comment type="similarity">
    <text evidence="3">Belongs to the PstS family.</text>
</comment>
<dbReference type="EMBL" id="QSSX01000016">
    <property type="protein sequence ID" value="RGM23083.1"/>
    <property type="molecule type" value="Genomic_DNA"/>
</dbReference>
<dbReference type="Gene3D" id="3.40.190.10">
    <property type="entry name" value="Periplasmic binding protein-like II"/>
    <property type="match status" value="4"/>
</dbReference>
<dbReference type="PANTHER" id="PTHR30570:SF1">
    <property type="entry name" value="PHOSPHATE-BINDING PROTEIN PSTS"/>
    <property type="match status" value="1"/>
</dbReference>
<sequence>MKMKKFIAVLATVGMVAALAAGCGSGDDVSADKGTKTESASSDWDSSNDITIVSREDGSGTRGAFVELFGIQQEVDGEKVDMTTVDAQVTNNTSVMLTTVAGDEYAIGYVSLGSLDESVKALKIDGAEATEENIENGSYKVSRPFNIAVKEGADNEVANDFITYIMSTEGQKIVADNGYIPVADTKAYDGTKPSGSAVVGGSSSVSPVMEKLIEAYKSVNPNAKIELQTSDSTTGMTSTLEGSYDIGMASRELKEEEVGQGLKATVIATDGIAVIVNNDNPTEELSSDQVKSIYTGETYTWDEVTE</sequence>
<dbReference type="GO" id="GO:0006817">
    <property type="term" value="P:phosphate ion transport"/>
    <property type="evidence" value="ECO:0007669"/>
    <property type="project" value="UniProtKB-KW"/>
</dbReference>
<evidence type="ECO:0000256" key="4">
    <source>
        <dbReference type="ARBA" id="ARBA00011529"/>
    </source>
</evidence>
<feature type="domain" description="PBP" evidence="11">
    <location>
        <begin position="191"/>
        <end position="303"/>
    </location>
</feature>
<dbReference type="Proteomes" id="UP000260808">
    <property type="component" value="Unassembled WGS sequence"/>
</dbReference>
<evidence type="ECO:0000256" key="10">
    <source>
        <dbReference type="SAM" id="SignalP"/>
    </source>
</evidence>
<feature type="region of interest" description="Disordered" evidence="9">
    <location>
        <begin position="25"/>
        <end position="46"/>
    </location>
</feature>
<name>A0A3E4V719_MEDGN</name>
<evidence type="ECO:0000256" key="5">
    <source>
        <dbReference type="ARBA" id="ARBA00022592"/>
    </source>
</evidence>
<dbReference type="Proteomes" id="UP001297422">
    <property type="component" value="Unassembled WGS sequence"/>
</dbReference>
<evidence type="ECO:0000313" key="13">
    <source>
        <dbReference type="EMBL" id="NSI58557.1"/>
    </source>
</evidence>
<reference evidence="17 18" key="1">
    <citation type="submission" date="2018-08" db="EMBL/GenBank/DDBJ databases">
        <title>A genome reference for cultivated species of the human gut microbiota.</title>
        <authorList>
            <person name="Zou Y."/>
            <person name="Xue W."/>
            <person name="Luo G."/>
        </authorList>
    </citation>
    <scope>NUCLEOTIDE SEQUENCE [LARGE SCALE GENOMIC DNA]</scope>
    <source>
        <strain evidence="15 18">AF19-16AC</strain>
        <strain evidence="16 19">AM12-54</strain>
        <strain evidence="14 17">TF01-20-2</strain>
    </source>
</reference>
<comment type="function">
    <text evidence="1">Part of the ABC transporter complex PstSACB involved in phosphate import.</text>
</comment>
<evidence type="ECO:0000313" key="16">
    <source>
        <dbReference type="EMBL" id="RHJ10692.1"/>
    </source>
</evidence>
<dbReference type="Proteomes" id="UP000283992">
    <property type="component" value="Unassembled WGS sequence"/>
</dbReference>
<evidence type="ECO:0000256" key="6">
    <source>
        <dbReference type="ARBA" id="ARBA00022729"/>
    </source>
</evidence>
<evidence type="ECO:0000256" key="3">
    <source>
        <dbReference type="ARBA" id="ARBA00008725"/>
    </source>
</evidence>